<evidence type="ECO:0000256" key="1">
    <source>
        <dbReference type="ARBA" id="ARBA00022679"/>
    </source>
</evidence>
<dbReference type="Proteomes" id="UP000247523">
    <property type="component" value="Unassembled WGS sequence"/>
</dbReference>
<accession>A0A318ER52</accession>
<dbReference type="InterPro" id="IPR050065">
    <property type="entry name" value="GlmU-like"/>
</dbReference>
<evidence type="ECO:0000313" key="4">
    <source>
        <dbReference type="EMBL" id="PXV91856.1"/>
    </source>
</evidence>
<dbReference type="RefSeq" id="WP_242993470.1">
    <property type="nucleotide sequence ID" value="NZ_QICS01000003.1"/>
</dbReference>
<comment type="caution">
    <text evidence="4">The sequence shown here is derived from an EMBL/GenBank/DDBJ whole genome shotgun (WGS) entry which is preliminary data.</text>
</comment>
<evidence type="ECO:0000256" key="2">
    <source>
        <dbReference type="ARBA" id="ARBA00022695"/>
    </source>
</evidence>
<dbReference type="Gene3D" id="3.90.550.10">
    <property type="entry name" value="Spore Coat Polysaccharide Biosynthesis Protein SpsA, Chain A"/>
    <property type="match status" value="1"/>
</dbReference>
<dbReference type="InterPro" id="IPR005835">
    <property type="entry name" value="NTP_transferase_dom"/>
</dbReference>
<dbReference type="AlphaFoldDB" id="A0A318ER52"/>
<evidence type="ECO:0000313" key="5">
    <source>
        <dbReference type="Proteomes" id="UP000247523"/>
    </source>
</evidence>
<dbReference type="SUPFAM" id="SSF53448">
    <property type="entry name" value="Nucleotide-diphospho-sugar transferases"/>
    <property type="match status" value="1"/>
</dbReference>
<feature type="domain" description="Nucleotidyl transferase" evidence="3">
    <location>
        <begin position="2"/>
        <end position="112"/>
    </location>
</feature>
<dbReference type="PANTHER" id="PTHR43584:SF8">
    <property type="entry name" value="N-ACETYLMURAMATE ALPHA-1-PHOSPHATE URIDYLYLTRANSFERASE"/>
    <property type="match status" value="1"/>
</dbReference>
<name>A0A318ER52_9FIRM</name>
<gene>
    <name evidence="4" type="ORF">C8E03_103427</name>
</gene>
<organism evidence="4 5">
    <name type="scientific">Lachnotalea glycerini</name>
    <dbReference type="NCBI Taxonomy" id="1763509"/>
    <lineage>
        <taxon>Bacteria</taxon>
        <taxon>Bacillati</taxon>
        <taxon>Bacillota</taxon>
        <taxon>Clostridia</taxon>
        <taxon>Lachnospirales</taxon>
        <taxon>Lachnospiraceae</taxon>
        <taxon>Lachnotalea</taxon>
    </lineage>
</organism>
<sequence>MKAVILNSGIGSRLGKYTEHNPKCMVEIRDNQTIIEYQIDMLIRNGITDIIISTGYMEELLKQHLEKYSNKCDIKFVMNPEFRTTNYIVSLNYIEDIEDEVILMHGDLVFEQSVLIDMIHSPCSAVVIDQSLPLPEKDFKAKLNKNLVESIGIEFFGENTYASQPLYKFTKEEWKLWKQEISKFCNNKITNVYAEFALNEITDQLKINGLDINGRLCNEIDNEEDLIKIKDRLKRL</sequence>
<keyword evidence="1" id="KW-0808">Transferase</keyword>
<dbReference type="GO" id="GO:0016779">
    <property type="term" value="F:nucleotidyltransferase activity"/>
    <property type="evidence" value="ECO:0007669"/>
    <property type="project" value="UniProtKB-KW"/>
</dbReference>
<proteinExistence type="predicted"/>
<reference evidence="4 5" key="1">
    <citation type="submission" date="2018-05" db="EMBL/GenBank/DDBJ databases">
        <title>Genomic Encyclopedia of Type Strains, Phase IV (KMG-IV): sequencing the most valuable type-strain genomes for metagenomic binning, comparative biology and taxonomic classification.</title>
        <authorList>
            <person name="Goeker M."/>
        </authorList>
    </citation>
    <scope>NUCLEOTIDE SEQUENCE [LARGE SCALE GENOMIC DNA]</scope>
    <source>
        <strain evidence="4 5">DSM 28816</strain>
    </source>
</reference>
<dbReference type="GO" id="GO:0016301">
    <property type="term" value="F:kinase activity"/>
    <property type="evidence" value="ECO:0007669"/>
    <property type="project" value="UniProtKB-KW"/>
</dbReference>
<dbReference type="InterPro" id="IPR029044">
    <property type="entry name" value="Nucleotide-diphossugar_trans"/>
</dbReference>
<dbReference type="Pfam" id="PF00483">
    <property type="entry name" value="NTP_transferase"/>
    <property type="match status" value="1"/>
</dbReference>
<dbReference type="EMBL" id="QICS01000003">
    <property type="protein sequence ID" value="PXV91856.1"/>
    <property type="molecule type" value="Genomic_DNA"/>
</dbReference>
<keyword evidence="4" id="KW-0418">Kinase</keyword>
<keyword evidence="2" id="KW-0548">Nucleotidyltransferase</keyword>
<evidence type="ECO:0000259" key="3">
    <source>
        <dbReference type="Pfam" id="PF00483"/>
    </source>
</evidence>
<protein>
    <submittedName>
        <fullName evidence="4">Choline kinase</fullName>
    </submittedName>
</protein>
<dbReference type="PANTHER" id="PTHR43584">
    <property type="entry name" value="NUCLEOTIDYL TRANSFERASE"/>
    <property type="match status" value="1"/>
</dbReference>